<comment type="caution">
    <text evidence="1">The sequence shown here is derived from an EMBL/GenBank/DDBJ whole genome shotgun (WGS) entry which is preliminary data.</text>
</comment>
<name>A0ABT0NL64_9ACTN</name>
<dbReference type="EMBL" id="JAMCCK010000002">
    <property type="protein sequence ID" value="MCL3992091.1"/>
    <property type="molecule type" value="Genomic_DNA"/>
</dbReference>
<evidence type="ECO:0000313" key="1">
    <source>
        <dbReference type="EMBL" id="MCL3992091.1"/>
    </source>
</evidence>
<dbReference type="Proteomes" id="UP001202052">
    <property type="component" value="Unassembled WGS sequence"/>
</dbReference>
<gene>
    <name evidence="1" type="ORF">M4438_00825</name>
</gene>
<accession>A0ABT0NL64</accession>
<keyword evidence="2" id="KW-1185">Reference proteome</keyword>
<dbReference type="RefSeq" id="WP_249456642.1">
    <property type="nucleotide sequence ID" value="NZ_JAMCCK010000002.1"/>
</dbReference>
<protein>
    <submittedName>
        <fullName evidence="1">Uncharacterized protein</fullName>
    </submittedName>
</protein>
<proteinExistence type="predicted"/>
<evidence type="ECO:0000313" key="2">
    <source>
        <dbReference type="Proteomes" id="UP001202052"/>
    </source>
</evidence>
<sequence>MTDPMTAPIEVYRLVPRFHDDFRGALLESDEIMRWELDEARSSAPELTGKIRRRRCSTSTGCRWMSPRTGCPGTGRTCTGTPGRRV</sequence>
<organism evidence="1 2">
    <name type="scientific">Streptomyces lavenduligriseus</name>
    <dbReference type="NCBI Taxonomy" id="67315"/>
    <lineage>
        <taxon>Bacteria</taxon>
        <taxon>Bacillati</taxon>
        <taxon>Actinomycetota</taxon>
        <taxon>Actinomycetes</taxon>
        <taxon>Kitasatosporales</taxon>
        <taxon>Streptomycetaceae</taxon>
        <taxon>Streptomyces</taxon>
    </lineage>
</organism>
<reference evidence="1 2" key="1">
    <citation type="submission" date="2022-05" db="EMBL/GenBank/DDBJ databases">
        <title>Genome Resource of Streptomyces lavenduligriseus GA1-1, a Strain with Broad-Spectrum Antifungal Activity against Phytopathogenic Fungi.</title>
        <authorList>
            <person name="Qi D."/>
        </authorList>
    </citation>
    <scope>NUCLEOTIDE SEQUENCE [LARGE SCALE GENOMIC DNA]</scope>
    <source>
        <strain evidence="1 2">GA1-1</strain>
    </source>
</reference>